<organism evidence="8 9">
    <name type="scientific">Senna tora</name>
    <dbReference type="NCBI Taxonomy" id="362788"/>
    <lineage>
        <taxon>Eukaryota</taxon>
        <taxon>Viridiplantae</taxon>
        <taxon>Streptophyta</taxon>
        <taxon>Embryophyta</taxon>
        <taxon>Tracheophyta</taxon>
        <taxon>Spermatophyta</taxon>
        <taxon>Magnoliopsida</taxon>
        <taxon>eudicotyledons</taxon>
        <taxon>Gunneridae</taxon>
        <taxon>Pentapetalae</taxon>
        <taxon>rosids</taxon>
        <taxon>fabids</taxon>
        <taxon>Fabales</taxon>
        <taxon>Fabaceae</taxon>
        <taxon>Caesalpinioideae</taxon>
        <taxon>Cassia clade</taxon>
        <taxon>Senna</taxon>
    </lineage>
</organism>
<comment type="caution">
    <text evidence="8">The sequence shown here is derived from an EMBL/GenBank/DDBJ whole genome shotgun (WGS) entry which is preliminary data.</text>
</comment>
<dbReference type="Pfam" id="PF07145">
    <property type="entry name" value="PAM2"/>
    <property type="match status" value="1"/>
</dbReference>
<dbReference type="Pfam" id="PF00076">
    <property type="entry name" value="RRM_1"/>
    <property type="match status" value="2"/>
</dbReference>
<accession>A0A834WD37</accession>
<feature type="compositionally biased region" description="Low complexity" evidence="6">
    <location>
        <begin position="15"/>
        <end position="31"/>
    </location>
</feature>
<feature type="domain" description="RRM" evidence="7">
    <location>
        <begin position="216"/>
        <end position="294"/>
    </location>
</feature>
<keyword evidence="2" id="KW-0677">Repeat</keyword>
<dbReference type="FunFam" id="3.30.70.330:FF:000530">
    <property type="entry name" value="Polyadenylate-binding protein-interacting protein 11"/>
    <property type="match status" value="1"/>
</dbReference>
<evidence type="ECO:0000313" key="8">
    <source>
        <dbReference type="EMBL" id="KAF7816633.1"/>
    </source>
</evidence>
<feature type="region of interest" description="Disordered" evidence="6">
    <location>
        <begin position="15"/>
        <end position="51"/>
    </location>
</feature>
<protein>
    <submittedName>
        <fullName evidence="8">Polyadenylate-binding protein-interacting protein 12-like</fullName>
    </submittedName>
</protein>
<dbReference type="SMART" id="SM00360">
    <property type="entry name" value="RRM"/>
    <property type="match status" value="2"/>
</dbReference>
<dbReference type="CDD" id="cd12459">
    <property type="entry name" value="RRM1_CID8_like"/>
    <property type="match status" value="1"/>
</dbReference>
<gene>
    <name evidence="8" type="ORF">G2W53_030602</name>
</gene>
<evidence type="ECO:0000256" key="3">
    <source>
        <dbReference type="ARBA" id="ARBA00022884"/>
    </source>
</evidence>
<proteinExistence type="predicted"/>
<dbReference type="InterPro" id="IPR000504">
    <property type="entry name" value="RRM_dom"/>
</dbReference>
<dbReference type="PANTHER" id="PTHR32343:SF72">
    <property type="entry name" value="POLYADENYLATE-BINDING PROTEIN-INTERACTING PROTEIN 11"/>
    <property type="match status" value="1"/>
</dbReference>
<dbReference type="GO" id="GO:0003729">
    <property type="term" value="F:mRNA binding"/>
    <property type="evidence" value="ECO:0007669"/>
    <property type="project" value="UniProtKB-ARBA"/>
</dbReference>
<evidence type="ECO:0000256" key="1">
    <source>
        <dbReference type="ARBA" id="ARBA00004123"/>
    </source>
</evidence>
<sequence>MAVAENAGAIIGSSSQNLDNSVVSSDSTVTNELEKSKPRTGSIGNGVETNVQPINGDQNLNDVFNHQDRVPTTVTAPNGNYKPQMTQMQNGFEANGVQNQQMVVTNGGYGSKQMSNGVRNGEDVGESFKRDMRDLEELLSKLNPMAEEFVPPSLTNSHGFLGGGGGFGYPNNFLLPTNFGNANGPTNRRRKNGYNQGKRRANNKMDMEKREEMIRKTVYVSDIDQQVTEEQLAALFLNCGQAKTVVDCRVCGDPNSILRFAFIEFTDEEGARAALNLSGTMLGYYPVRVLPSKTAIAPVNPTFLPRSEDEREMCSRTIYCTNIDKKVTQADVKLFFETICGEVQRLRLLGDYHHSTRIAFVEFTVADSAIAALNCSGVILGTLPIRVSPSKTPVRSRAPRTSMQ</sequence>
<dbReference type="OrthoDB" id="7763451at2759"/>
<keyword evidence="9" id="KW-1185">Reference proteome</keyword>
<dbReference type="InterPro" id="IPR034823">
    <property type="entry name" value="CID8-like_RRM1"/>
</dbReference>
<feature type="domain" description="RRM" evidence="7">
    <location>
        <begin position="316"/>
        <end position="392"/>
    </location>
</feature>
<dbReference type="PROSITE" id="PS50102">
    <property type="entry name" value="RRM"/>
    <property type="match status" value="2"/>
</dbReference>
<evidence type="ECO:0000259" key="7">
    <source>
        <dbReference type="PROSITE" id="PS50102"/>
    </source>
</evidence>
<evidence type="ECO:0000256" key="4">
    <source>
        <dbReference type="ARBA" id="ARBA00023242"/>
    </source>
</evidence>
<comment type="subcellular location">
    <subcellularLocation>
        <location evidence="1">Nucleus</location>
    </subcellularLocation>
</comment>
<dbReference type="Proteomes" id="UP000634136">
    <property type="component" value="Unassembled WGS sequence"/>
</dbReference>
<name>A0A834WD37_9FABA</name>
<dbReference type="InterPro" id="IPR034825">
    <property type="entry name" value="CID8-like_RRM2"/>
</dbReference>
<dbReference type="AlphaFoldDB" id="A0A834WD37"/>
<evidence type="ECO:0000313" key="9">
    <source>
        <dbReference type="Proteomes" id="UP000634136"/>
    </source>
</evidence>
<feature type="compositionally biased region" description="Basic residues" evidence="6">
    <location>
        <begin position="187"/>
        <end position="202"/>
    </location>
</feature>
<dbReference type="FunFam" id="3.30.70.330:FF:000665">
    <property type="entry name" value="Polyadenylate-binding protein-interacting protein 10"/>
    <property type="match status" value="1"/>
</dbReference>
<dbReference type="EMBL" id="JAAIUW010000009">
    <property type="protein sequence ID" value="KAF7816633.1"/>
    <property type="molecule type" value="Genomic_DNA"/>
</dbReference>
<feature type="region of interest" description="Disordered" evidence="6">
    <location>
        <begin position="179"/>
        <end position="203"/>
    </location>
</feature>
<evidence type="ECO:0000256" key="2">
    <source>
        <dbReference type="ARBA" id="ARBA00022737"/>
    </source>
</evidence>
<dbReference type="InterPro" id="IPR009818">
    <property type="entry name" value="PAM2_motif"/>
</dbReference>
<dbReference type="SUPFAM" id="SSF54928">
    <property type="entry name" value="RNA-binding domain, RBD"/>
    <property type="match status" value="2"/>
</dbReference>
<dbReference type="GO" id="GO:0005634">
    <property type="term" value="C:nucleus"/>
    <property type="evidence" value="ECO:0007669"/>
    <property type="project" value="UniProtKB-SubCell"/>
</dbReference>
<dbReference type="Gene3D" id="3.30.70.330">
    <property type="match status" value="2"/>
</dbReference>
<keyword evidence="4" id="KW-0539">Nucleus</keyword>
<dbReference type="CDD" id="cd12460">
    <property type="entry name" value="RRM2_CID8_like"/>
    <property type="match status" value="1"/>
</dbReference>
<reference evidence="8" key="1">
    <citation type="submission" date="2020-09" db="EMBL/GenBank/DDBJ databases">
        <title>Genome-Enabled Discovery of Anthraquinone Biosynthesis in Senna tora.</title>
        <authorList>
            <person name="Kang S.-H."/>
            <person name="Pandey R.P."/>
            <person name="Lee C.-M."/>
            <person name="Sim J.-S."/>
            <person name="Jeong J.-T."/>
            <person name="Choi B.-S."/>
            <person name="Jung M."/>
            <person name="Ginzburg D."/>
            <person name="Zhao K."/>
            <person name="Won S.Y."/>
            <person name="Oh T.-J."/>
            <person name="Yu Y."/>
            <person name="Kim N.-H."/>
            <person name="Lee O.R."/>
            <person name="Lee T.-H."/>
            <person name="Bashyal P."/>
            <person name="Kim T.-S."/>
            <person name="Lee W.-H."/>
            <person name="Kawkins C."/>
            <person name="Kim C.-K."/>
            <person name="Kim J.S."/>
            <person name="Ahn B.O."/>
            <person name="Rhee S.Y."/>
            <person name="Sohng J.K."/>
        </authorList>
    </citation>
    <scope>NUCLEOTIDE SEQUENCE</scope>
    <source>
        <tissue evidence="8">Leaf</tissue>
    </source>
</reference>
<evidence type="ECO:0000256" key="5">
    <source>
        <dbReference type="PROSITE-ProRule" id="PRU00176"/>
    </source>
</evidence>
<dbReference type="InterPro" id="IPR035979">
    <property type="entry name" value="RBD_domain_sf"/>
</dbReference>
<dbReference type="InterPro" id="IPR012677">
    <property type="entry name" value="Nucleotide-bd_a/b_plait_sf"/>
</dbReference>
<dbReference type="PANTHER" id="PTHR32343">
    <property type="entry name" value="SERINE/ARGININE-RICH SPLICING FACTOR"/>
    <property type="match status" value="1"/>
</dbReference>
<keyword evidence="3 5" id="KW-0694">RNA-binding</keyword>
<evidence type="ECO:0000256" key="6">
    <source>
        <dbReference type="SAM" id="MobiDB-lite"/>
    </source>
</evidence>